<dbReference type="Pfam" id="PF13456">
    <property type="entry name" value="RVT_3"/>
    <property type="match status" value="1"/>
</dbReference>
<evidence type="ECO:0000313" key="2">
    <source>
        <dbReference type="EMBL" id="KAG5386858.1"/>
    </source>
</evidence>
<dbReference type="PANTHER" id="PTHR47074">
    <property type="entry name" value="BNAC02G40300D PROTEIN"/>
    <property type="match status" value="1"/>
</dbReference>
<dbReference type="InterPro" id="IPR036397">
    <property type="entry name" value="RNaseH_sf"/>
</dbReference>
<dbReference type="InterPro" id="IPR052929">
    <property type="entry name" value="RNase_H-like_EbsB-rel"/>
</dbReference>
<dbReference type="EMBL" id="JADBGQ010000008">
    <property type="protein sequence ID" value="KAG5386858.1"/>
    <property type="molecule type" value="Genomic_DNA"/>
</dbReference>
<name>A0ABQ7LJV8_BRACM</name>
<dbReference type="Gene3D" id="3.30.420.10">
    <property type="entry name" value="Ribonuclease H-like superfamily/Ribonuclease H"/>
    <property type="match status" value="1"/>
</dbReference>
<evidence type="ECO:0000313" key="3">
    <source>
        <dbReference type="Proteomes" id="UP000823674"/>
    </source>
</evidence>
<dbReference type="PANTHER" id="PTHR47074:SF49">
    <property type="entry name" value="POLYNUCLEOTIDYL TRANSFERASE, RIBONUCLEASE H-LIKE SUPERFAMILY PROTEIN"/>
    <property type="match status" value="1"/>
</dbReference>
<dbReference type="SUPFAM" id="SSF53098">
    <property type="entry name" value="Ribonuclease H-like"/>
    <property type="match status" value="1"/>
</dbReference>
<dbReference type="CDD" id="cd06222">
    <property type="entry name" value="RNase_H_like"/>
    <property type="match status" value="1"/>
</dbReference>
<gene>
    <name evidence="2" type="primary">A09g518130.1_BraROA</name>
    <name evidence="2" type="ORF">IGI04_038328</name>
</gene>
<dbReference type="InterPro" id="IPR002156">
    <property type="entry name" value="RNaseH_domain"/>
</dbReference>
<organism evidence="2 3">
    <name type="scientific">Brassica rapa subsp. trilocularis</name>
    <dbReference type="NCBI Taxonomy" id="1813537"/>
    <lineage>
        <taxon>Eukaryota</taxon>
        <taxon>Viridiplantae</taxon>
        <taxon>Streptophyta</taxon>
        <taxon>Embryophyta</taxon>
        <taxon>Tracheophyta</taxon>
        <taxon>Spermatophyta</taxon>
        <taxon>Magnoliopsida</taxon>
        <taxon>eudicotyledons</taxon>
        <taxon>Gunneridae</taxon>
        <taxon>Pentapetalae</taxon>
        <taxon>rosids</taxon>
        <taxon>malvids</taxon>
        <taxon>Brassicales</taxon>
        <taxon>Brassicaceae</taxon>
        <taxon>Brassiceae</taxon>
        <taxon>Brassica</taxon>
    </lineage>
</organism>
<accession>A0ABQ7LJV8</accession>
<evidence type="ECO:0000259" key="1">
    <source>
        <dbReference type="Pfam" id="PF13456"/>
    </source>
</evidence>
<protein>
    <recommendedName>
        <fullName evidence="1">RNase H type-1 domain-containing protein</fullName>
    </recommendedName>
</protein>
<keyword evidence="3" id="KW-1185">Reference proteome</keyword>
<feature type="domain" description="RNase H type-1" evidence="1">
    <location>
        <begin position="122"/>
        <end position="242"/>
    </location>
</feature>
<reference evidence="2 3" key="1">
    <citation type="submission" date="2021-03" db="EMBL/GenBank/DDBJ databases">
        <authorList>
            <person name="King G.J."/>
            <person name="Bancroft I."/>
            <person name="Baten A."/>
            <person name="Bloomfield J."/>
            <person name="Borpatragohain P."/>
            <person name="He Z."/>
            <person name="Irish N."/>
            <person name="Irwin J."/>
            <person name="Liu K."/>
            <person name="Mauleon R.P."/>
            <person name="Moore J."/>
            <person name="Morris R."/>
            <person name="Ostergaard L."/>
            <person name="Wang B."/>
            <person name="Wells R."/>
        </authorList>
    </citation>
    <scope>NUCLEOTIDE SEQUENCE [LARGE SCALE GENOMIC DNA]</scope>
    <source>
        <strain evidence="2">R-o-18</strain>
        <tissue evidence="2">Leaf</tissue>
    </source>
</reference>
<dbReference type="InterPro" id="IPR012337">
    <property type="entry name" value="RNaseH-like_sf"/>
</dbReference>
<proteinExistence type="predicted"/>
<dbReference type="Proteomes" id="UP000823674">
    <property type="component" value="Chromosome A09"/>
</dbReference>
<comment type="caution">
    <text evidence="2">The sequence shown here is derived from an EMBL/GenBank/DDBJ whole genome shotgun (WGS) entry which is preliminary data.</text>
</comment>
<sequence length="253" mass="27890">MHLHYPVPSILLLPRLTRSNGFDDSLSRTQKPVLKQALCLPPSGVVSPVLPWICWTLWTARNKLIFEDKATRSIETATKGVSAALEWCQAQSTKNSEIVCRLPSRSEPRNATRSPPEFSCFVDAAWDASTKRAGLACFFPGDRSESPFTGAQMIALVSSPLLAESLALRRGIEKALEAGFTTITILSDCSTLIRAITTKNQITELYGVLQDIHRLLSRFATIDFRLIPRSQNRVADSLAKQALKAHSQLSSVP</sequence>
<dbReference type="InterPro" id="IPR044730">
    <property type="entry name" value="RNase_H-like_dom_plant"/>
</dbReference>